<dbReference type="UniPathway" id="UPA00077">
    <property type="reaction ID" value="UER00154"/>
</dbReference>
<evidence type="ECO:0000256" key="3">
    <source>
        <dbReference type="ARBA" id="ARBA00005708"/>
    </source>
</evidence>
<dbReference type="KEGG" id="cph:Cpha266_2294"/>
<dbReference type="Gene3D" id="3.30.1130.10">
    <property type="match status" value="1"/>
</dbReference>
<evidence type="ECO:0000313" key="9">
    <source>
        <dbReference type="Proteomes" id="UP000008701"/>
    </source>
</evidence>
<dbReference type="InterPro" id="IPR006157">
    <property type="entry name" value="FolB_dom"/>
</dbReference>
<feature type="domain" description="Dihydroneopterin aldolase/epimerase" evidence="7">
    <location>
        <begin position="9"/>
        <end position="122"/>
    </location>
</feature>
<accession>A1BIQ9</accession>
<dbReference type="GO" id="GO:0046656">
    <property type="term" value="P:folic acid biosynthetic process"/>
    <property type="evidence" value="ECO:0007669"/>
    <property type="project" value="UniProtKB-UniRule"/>
</dbReference>
<comment type="pathway">
    <text evidence="2 6">Cofactor biosynthesis; tetrahydrofolate biosynthesis; 2-amino-4-hydroxy-6-hydroxymethyl-7,8-dihydropteridine diphosphate from 7,8-dihydroneopterin triphosphate: step 3/4.</text>
</comment>
<dbReference type="PANTHER" id="PTHR42844">
    <property type="entry name" value="DIHYDRONEOPTERIN ALDOLASE 1-RELATED"/>
    <property type="match status" value="1"/>
</dbReference>
<evidence type="ECO:0000256" key="4">
    <source>
        <dbReference type="ARBA" id="ARBA00022909"/>
    </source>
</evidence>
<reference evidence="8 9" key="1">
    <citation type="submission" date="2006-12" db="EMBL/GenBank/DDBJ databases">
        <title>Complete sequence of Chlorobium phaeobacteroides DSM 266.</title>
        <authorList>
            <consortium name="US DOE Joint Genome Institute"/>
            <person name="Copeland A."/>
            <person name="Lucas S."/>
            <person name="Lapidus A."/>
            <person name="Barry K."/>
            <person name="Detter J.C."/>
            <person name="Glavina del Rio T."/>
            <person name="Hammon N."/>
            <person name="Israni S."/>
            <person name="Pitluck S."/>
            <person name="Goltsman E."/>
            <person name="Schmutz J."/>
            <person name="Larimer F."/>
            <person name="Land M."/>
            <person name="Hauser L."/>
            <person name="Mikhailova N."/>
            <person name="Li T."/>
            <person name="Overmann J."/>
            <person name="Bryant D.A."/>
            <person name="Richardson P."/>
        </authorList>
    </citation>
    <scope>NUCLEOTIDE SEQUENCE [LARGE SCALE GENOMIC DNA]</scope>
    <source>
        <strain evidence="8 9">DSM 266</strain>
    </source>
</reference>
<dbReference type="RefSeq" id="WP_011746077.1">
    <property type="nucleotide sequence ID" value="NC_008639.1"/>
</dbReference>
<dbReference type="GO" id="GO:0046654">
    <property type="term" value="P:tetrahydrofolate biosynthetic process"/>
    <property type="evidence" value="ECO:0007669"/>
    <property type="project" value="UniProtKB-UniRule"/>
</dbReference>
<dbReference type="eggNOG" id="COG1539">
    <property type="taxonomic scope" value="Bacteria"/>
</dbReference>
<dbReference type="NCBIfam" id="TIGR00525">
    <property type="entry name" value="folB"/>
    <property type="match status" value="1"/>
</dbReference>
<gene>
    <name evidence="8" type="ordered locus">Cpha266_2294</name>
</gene>
<dbReference type="EMBL" id="CP000492">
    <property type="protein sequence ID" value="ABL66286.1"/>
    <property type="molecule type" value="Genomic_DNA"/>
</dbReference>
<evidence type="ECO:0000256" key="2">
    <source>
        <dbReference type="ARBA" id="ARBA00005013"/>
    </source>
</evidence>
<dbReference type="AlphaFoldDB" id="A1BIQ9"/>
<dbReference type="GO" id="GO:0005737">
    <property type="term" value="C:cytoplasm"/>
    <property type="evidence" value="ECO:0007669"/>
    <property type="project" value="TreeGrafter"/>
</dbReference>
<keyword evidence="5 6" id="KW-0456">Lyase</keyword>
<evidence type="ECO:0000256" key="6">
    <source>
        <dbReference type="RuleBase" id="RU362079"/>
    </source>
</evidence>
<dbReference type="GO" id="GO:0004150">
    <property type="term" value="F:dihydroneopterin aldolase activity"/>
    <property type="evidence" value="ECO:0007669"/>
    <property type="project" value="UniProtKB-UniRule"/>
</dbReference>
<dbReference type="STRING" id="290317.Cpha266_2294"/>
<evidence type="ECO:0000256" key="1">
    <source>
        <dbReference type="ARBA" id="ARBA00001353"/>
    </source>
</evidence>
<organism evidence="8 9">
    <name type="scientific">Chlorobium phaeobacteroides (strain DSM 266 / SMG 266 / 2430)</name>
    <dbReference type="NCBI Taxonomy" id="290317"/>
    <lineage>
        <taxon>Bacteria</taxon>
        <taxon>Pseudomonadati</taxon>
        <taxon>Chlorobiota</taxon>
        <taxon>Chlorobiia</taxon>
        <taxon>Chlorobiales</taxon>
        <taxon>Chlorobiaceae</taxon>
        <taxon>Chlorobium/Pelodictyon group</taxon>
        <taxon>Chlorobium</taxon>
    </lineage>
</organism>
<dbReference type="HOGENOM" id="CLU_112632_1_4_10"/>
<dbReference type="InterPro" id="IPR006156">
    <property type="entry name" value="Dihydroneopterin_aldolase"/>
</dbReference>
<sequence>MTKRAHSCIRLVNMVFYAHHGVLKEEHALGAKYEVDTDLHFDFSLAASQDKLKKTIDYGEAYGKIKTILTEKNYFLIETIAFDIAHEFFLAFSILEEITVKVRKRNPPINGICDYAEAVYTERRS</sequence>
<dbReference type="PANTHER" id="PTHR42844:SF1">
    <property type="entry name" value="DIHYDRONEOPTERIN ALDOLASE 1-RELATED"/>
    <property type="match status" value="1"/>
</dbReference>
<dbReference type="Proteomes" id="UP000008701">
    <property type="component" value="Chromosome"/>
</dbReference>
<dbReference type="EC" id="4.1.2.25" evidence="6"/>
<dbReference type="SMART" id="SM00905">
    <property type="entry name" value="FolB"/>
    <property type="match status" value="1"/>
</dbReference>
<dbReference type="Pfam" id="PF02152">
    <property type="entry name" value="FolB"/>
    <property type="match status" value="1"/>
</dbReference>
<keyword evidence="9" id="KW-1185">Reference proteome</keyword>
<evidence type="ECO:0000256" key="5">
    <source>
        <dbReference type="ARBA" id="ARBA00023239"/>
    </source>
</evidence>
<dbReference type="InterPro" id="IPR043133">
    <property type="entry name" value="GTP-CH-I_C/QueF"/>
</dbReference>
<comment type="similarity">
    <text evidence="3 6">Belongs to the DHNA family.</text>
</comment>
<evidence type="ECO:0000259" key="7">
    <source>
        <dbReference type="SMART" id="SM00905"/>
    </source>
</evidence>
<dbReference type="SUPFAM" id="SSF55620">
    <property type="entry name" value="Tetrahydrobiopterin biosynthesis enzymes-like"/>
    <property type="match status" value="1"/>
</dbReference>
<proteinExistence type="inferred from homology"/>
<name>A1BIQ9_CHLPD</name>
<dbReference type="OrthoDB" id="9803748at2"/>
<comment type="catalytic activity">
    <reaction evidence="1 6">
        <text>7,8-dihydroneopterin = 6-hydroxymethyl-7,8-dihydropterin + glycolaldehyde</text>
        <dbReference type="Rhea" id="RHEA:10540"/>
        <dbReference type="ChEBI" id="CHEBI:17001"/>
        <dbReference type="ChEBI" id="CHEBI:17071"/>
        <dbReference type="ChEBI" id="CHEBI:44841"/>
        <dbReference type="EC" id="4.1.2.25"/>
    </reaction>
</comment>
<keyword evidence="4 6" id="KW-0289">Folate biosynthesis</keyword>
<comment type="function">
    <text evidence="6">Catalyzes the conversion of 7,8-dihydroneopterin to 6-hydroxymethyl-7,8-dihydropterin.</text>
</comment>
<dbReference type="NCBIfam" id="TIGR00526">
    <property type="entry name" value="folB_dom"/>
    <property type="match status" value="1"/>
</dbReference>
<protein>
    <recommendedName>
        <fullName evidence="6">7,8-dihydroneopterin aldolase</fullName>
        <ecNumber evidence="6">4.1.2.25</ecNumber>
    </recommendedName>
</protein>
<evidence type="ECO:0000313" key="8">
    <source>
        <dbReference type="EMBL" id="ABL66286.1"/>
    </source>
</evidence>